<dbReference type="AlphaFoldDB" id="A0A9N7YBM8"/>
<accession>A0A9N7YBM8</accession>
<name>A0A9N7YBM8_PLEPL</name>
<reference evidence="1" key="1">
    <citation type="submission" date="2020-03" db="EMBL/GenBank/DDBJ databases">
        <authorList>
            <person name="Weist P."/>
        </authorList>
    </citation>
    <scope>NUCLEOTIDE SEQUENCE</scope>
</reference>
<keyword evidence="2" id="KW-1185">Reference proteome</keyword>
<protein>
    <submittedName>
        <fullName evidence="1">Uncharacterized protein</fullName>
    </submittedName>
</protein>
<organism evidence="1 2">
    <name type="scientific">Pleuronectes platessa</name>
    <name type="common">European plaice</name>
    <dbReference type="NCBI Taxonomy" id="8262"/>
    <lineage>
        <taxon>Eukaryota</taxon>
        <taxon>Metazoa</taxon>
        <taxon>Chordata</taxon>
        <taxon>Craniata</taxon>
        <taxon>Vertebrata</taxon>
        <taxon>Euteleostomi</taxon>
        <taxon>Actinopterygii</taxon>
        <taxon>Neopterygii</taxon>
        <taxon>Teleostei</taxon>
        <taxon>Neoteleostei</taxon>
        <taxon>Acanthomorphata</taxon>
        <taxon>Carangaria</taxon>
        <taxon>Pleuronectiformes</taxon>
        <taxon>Pleuronectoidei</taxon>
        <taxon>Pleuronectidae</taxon>
        <taxon>Pleuronectes</taxon>
    </lineage>
</organism>
<evidence type="ECO:0000313" key="1">
    <source>
        <dbReference type="EMBL" id="CAB1418429.1"/>
    </source>
</evidence>
<dbReference type="Proteomes" id="UP001153269">
    <property type="component" value="Unassembled WGS sequence"/>
</dbReference>
<gene>
    <name evidence="1" type="ORF">PLEPLA_LOCUS6255</name>
</gene>
<evidence type="ECO:0000313" key="2">
    <source>
        <dbReference type="Proteomes" id="UP001153269"/>
    </source>
</evidence>
<sequence>MDLPKEPSDKCEPVSCPYQKVPLHQLFRPSLQSAHVLLFNSFEFLKGFQSLDLLFAFLSACLPTRACFFNPMAVVDQTSCKLMQWNSPKSLAYNVLRREKEVTGPAHKHGKRVMWTMVGNI</sequence>
<dbReference type="EMBL" id="CADEAL010000324">
    <property type="protein sequence ID" value="CAB1418429.1"/>
    <property type="molecule type" value="Genomic_DNA"/>
</dbReference>
<proteinExistence type="predicted"/>
<comment type="caution">
    <text evidence="1">The sequence shown here is derived from an EMBL/GenBank/DDBJ whole genome shotgun (WGS) entry which is preliminary data.</text>
</comment>